<keyword evidence="2" id="KW-1185">Reference proteome</keyword>
<proteinExistence type="predicted"/>
<feature type="non-terminal residue" evidence="1">
    <location>
        <position position="40"/>
    </location>
</feature>
<accession>A0A9N9JFA1</accession>
<organism evidence="1 2">
    <name type="scientific">Funneliformis caledonium</name>
    <dbReference type="NCBI Taxonomy" id="1117310"/>
    <lineage>
        <taxon>Eukaryota</taxon>
        <taxon>Fungi</taxon>
        <taxon>Fungi incertae sedis</taxon>
        <taxon>Mucoromycota</taxon>
        <taxon>Glomeromycotina</taxon>
        <taxon>Glomeromycetes</taxon>
        <taxon>Glomerales</taxon>
        <taxon>Glomeraceae</taxon>
        <taxon>Funneliformis</taxon>
    </lineage>
</organism>
<dbReference type="Proteomes" id="UP000789570">
    <property type="component" value="Unassembled WGS sequence"/>
</dbReference>
<protein>
    <submittedName>
        <fullName evidence="1">12921_t:CDS:1</fullName>
    </submittedName>
</protein>
<dbReference type="EMBL" id="CAJVPQ010030909">
    <property type="protein sequence ID" value="CAG8777696.1"/>
    <property type="molecule type" value="Genomic_DNA"/>
</dbReference>
<dbReference type="AlphaFoldDB" id="A0A9N9JFA1"/>
<evidence type="ECO:0000313" key="1">
    <source>
        <dbReference type="EMBL" id="CAG8777696.1"/>
    </source>
</evidence>
<comment type="caution">
    <text evidence="1">The sequence shown here is derived from an EMBL/GenBank/DDBJ whole genome shotgun (WGS) entry which is preliminary data.</text>
</comment>
<feature type="non-terminal residue" evidence="1">
    <location>
        <position position="1"/>
    </location>
</feature>
<evidence type="ECO:0000313" key="2">
    <source>
        <dbReference type="Proteomes" id="UP000789570"/>
    </source>
</evidence>
<name>A0A9N9JFA1_9GLOM</name>
<reference evidence="1" key="1">
    <citation type="submission" date="2021-06" db="EMBL/GenBank/DDBJ databases">
        <authorList>
            <person name="Kallberg Y."/>
            <person name="Tangrot J."/>
            <person name="Rosling A."/>
        </authorList>
    </citation>
    <scope>NUCLEOTIDE SEQUENCE</scope>
    <source>
        <strain evidence="1">UK204</strain>
    </source>
</reference>
<gene>
    <name evidence="1" type="ORF">FCALED_LOCUS17929</name>
</gene>
<sequence>NEIQARSAFSAKLTNLPQNMVAASAWIIPELVRTIIICNT</sequence>